<keyword evidence="7" id="KW-1185">Reference proteome</keyword>
<name>A0ABV5P673_STRCM</name>
<evidence type="ECO:0000313" key="7">
    <source>
        <dbReference type="Proteomes" id="UP001589718"/>
    </source>
</evidence>
<dbReference type="SUPFAM" id="SSF56801">
    <property type="entry name" value="Acetyl-CoA synthetase-like"/>
    <property type="match status" value="1"/>
</dbReference>
<dbReference type="Pfam" id="PF13193">
    <property type="entry name" value="AMP-binding_C"/>
    <property type="match status" value="1"/>
</dbReference>
<dbReference type="Gene3D" id="3.30.300.30">
    <property type="match status" value="1"/>
</dbReference>
<dbReference type="Gene3D" id="3.40.50.12780">
    <property type="entry name" value="N-terminal domain of ligase-like"/>
    <property type="match status" value="1"/>
</dbReference>
<gene>
    <name evidence="6" type="ORF">ACFFTU_01725</name>
</gene>
<evidence type="ECO:0000313" key="6">
    <source>
        <dbReference type="EMBL" id="MFB9518672.1"/>
    </source>
</evidence>
<dbReference type="InterPro" id="IPR045851">
    <property type="entry name" value="AMP-bd_C_sf"/>
</dbReference>
<evidence type="ECO:0000256" key="3">
    <source>
        <dbReference type="SAM" id="MobiDB-lite"/>
    </source>
</evidence>
<feature type="domain" description="AMP-binding enzyme C-terminal" evidence="5">
    <location>
        <begin position="410"/>
        <end position="485"/>
    </location>
</feature>
<dbReference type="InterPro" id="IPR025110">
    <property type="entry name" value="AMP-bd_C"/>
</dbReference>
<dbReference type="EMBL" id="JBHMCR010000001">
    <property type="protein sequence ID" value="MFB9518672.1"/>
    <property type="molecule type" value="Genomic_DNA"/>
</dbReference>
<protein>
    <submittedName>
        <fullName evidence="6">AMP-binding protein</fullName>
    </submittedName>
</protein>
<evidence type="ECO:0000259" key="5">
    <source>
        <dbReference type="Pfam" id="PF13193"/>
    </source>
</evidence>
<feature type="domain" description="AMP-dependent synthetase/ligase" evidence="4">
    <location>
        <begin position="15"/>
        <end position="353"/>
    </location>
</feature>
<accession>A0ABV5P673</accession>
<sequence>MTATVSFEGTETVPGELDARARKLAGGLYALGLRAGDVVAVLLRNDAAYVDIMLACRLGGFHFCPLNWHFTPTELAYIVKDCGAKAVVGHTDLLDAARQALPGHLTVLAVGPGDTDNPVAPALEPYESWLAQQPDYDGPLVSPGAHMAYTSGTTGRPKGVVRAPVPVAEIDEFRARTLAVVGRVYGLRPGCRALMTAPLYHSAPSMFAQYAAIAADLLVIAPRFDPEQTLALVERHRIDALYCVPTMYVRLLKLPREVRERYDLSSLRFVGSTGAPCAPEVKRALIDWLGPIVHETYASSETGYITVIDSHEALERPGSVGRPLGDAQIRVVDENGKDCAPGEVGVLYVRQPAHTDFTYRGRPEAREEAGLDGLVSVGDMGYLDEDGYLYVCDRAVDMVISGGVNIYPAEIEAALLGLPGVLDCAVFGVPDPEFGERLHALVQPDPGANPDPDELRAALRTTLAGFKVPRALDLVPDLPRDPNGKIAKHRIRAAYAQGGASGRTGARSSGTRPGG</sequence>
<dbReference type="InterPro" id="IPR020845">
    <property type="entry name" value="AMP-binding_CS"/>
</dbReference>
<reference evidence="6 7" key="1">
    <citation type="submission" date="2024-09" db="EMBL/GenBank/DDBJ databases">
        <authorList>
            <person name="Sun Q."/>
            <person name="Mori K."/>
        </authorList>
    </citation>
    <scope>NUCLEOTIDE SEQUENCE [LARGE SCALE GENOMIC DNA]</scope>
    <source>
        <strain evidence="6 7">JCM 4362</strain>
    </source>
</reference>
<dbReference type="PROSITE" id="PS00455">
    <property type="entry name" value="AMP_BINDING"/>
    <property type="match status" value="1"/>
</dbReference>
<proteinExistence type="inferred from homology"/>
<keyword evidence="2" id="KW-0436">Ligase</keyword>
<comment type="caution">
    <text evidence="6">The sequence shown here is derived from an EMBL/GenBank/DDBJ whole genome shotgun (WGS) entry which is preliminary data.</text>
</comment>
<comment type="similarity">
    <text evidence="1">Belongs to the ATP-dependent AMP-binding enzyme family.</text>
</comment>
<evidence type="ECO:0000256" key="2">
    <source>
        <dbReference type="ARBA" id="ARBA00022598"/>
    </source>
</evidence>
<dbReference type="Proteomes" id="UP001589718">
    <property type="component" value="Unassembled WGS sequence"/>
</dbReference>
<evidence type="ECO:0000256" key="1">
    <source>
        <dbReference type="ARBA" id="ARBA00006432"/>
    </source>
</evidence>
<organism evidence="6 7">
    <name type="scientific">Streptomyces cremeus</name>
    <dbReference type="NCBI Taxonomy" id="66881"/>
    <lineage>
        <taxon>Bacteria</taxon>
        <taxon>Bacillati</taxon>
        <taxon>Actinomycetota</taxon>
        <taxon>Actinomycetes</taxon>
        <taxon>Kitasatosporales</taxon>
        <taxon>Streptomycetaceae</taxon>
        <taxon>Streptomyces</taxon>
    </lineage>
</organism>
<feature type="region of interest" description="Disordered" evidence="3">
    <location>
        <begin position="494"/>
        <end position="515"/>
    </location>
</feature>
<feature type="compositionally biased region" description="Low complexity" evidence="3">
    <location>
        <begin position="503"/>
        <end position="515"/>
    </location>
</feature>
<dbReference type="InterPro" id="IPR042099">
    <property type="entry name" value="ANL_N_sf"/>
</dbReference>
<dbReference type="Pfam" id="PF00501">
    <property type="entry name" value="AMP-binding"/>
    <property type="match status" value="1"/>
</dbReference>
<dbReference type="PANTHER" id="PTHR43201">
    <property type="entry name" value="ACYL-COA SYNTHETASE"/>
    <property type="match status" value="1"/>
</dbReference>
<dbReference type="InterPro" id="IPR000873">
    <property type="entry name" value="AMP-dep_synth/lig_dom"/>
</dbReference>
<dbReference type="PANTHER" id="PTHR43201:SF5">
    <property type="entry name" value="MEDIUM-CHAIN ACYL-COA LIGASE ACSF2, MITOCHONDRIAL"/>
    <property type="match status" value="1"/>
</dbReference>
<evidence type="ECO:0000259" key="4">
    <source>
        <dbReference type="Pfam" id="PF00501"/>
    </source>
</evidence>
<dbReference type="RefSeq" id="WP_345219399.1">
    <property type="nucleotide sequence ID" value="NZ_BAAAXE010000002.1"/>
</dbReference>